<dbReference type="EMBL" id="CP020472">
    <property type="protein sequence ID" value="ARD21216.1"/>
    <property type="molecule type" value="Genomic_DNA"/>
</dbReference>
<evidence type="ECO:0000313" key="3">
    <source>
        <dbReference type="Proteomes" id="UP000191820"/>
    </source>
</evidence>
<evidence type="ECO:0000313" key="2">
    <source>
        <dbReference type="EMBL" id="ARD21216.1"/>
    </source>
</evidence>
<gene>
    <name evidence="2" type="ORF">SJ2017_0885</name>
</gene>
<feature type="domain" description="DUF7661" evidence="1">
    <location>
        <begin position="3"/>
        <end position="72"/>
    </location>
</feature>
<sequence>MFLTFDVFGKPMAVLRKNEEWQLFLDSGTGLRSRIYDVVIPADLAESELDKYLADIFHENAKGNQLTVSRIK</sequence>
<keyword evidence="3" id="KW-1185">Reference proteome</keyword>
<dbReference type="Proteomes" id="UP000191820">
    <property type="component" value="Chromosome"/>
</dbReference>
<dbReference type="InterPro" id="IPR056078">
    <property type="entry name" value="DUF7661"/>
</dbReference>
<reference evidence="2 3" key="1">
    <citation type="submission" date="2017-03" db="EMBL/GenBank/DDBJ databases">
        <title>Genome sequencing of Shewanella japonica KCTC 22435.</title>
        <authorList>
            <person name="Kim K.M."/>
        </authorList>
    </citation>
    <scope>NUCLEOTIDE SEQUENCE [LARGE SCALE GENOMIC DNA]</scope>
    <source>
        <strain evidence="2 3">KCTC 22435</strain>
    </source>
</reference>
<proteinExistence type="predicted"/>
<evidence type="ECO:0000259" key="1">
    <source>
        <dbReference type="Pfam" id="PF24697"/>
    </source>
</evidence>
<organism evidence="2 3">
    <name type="scientific">Shewanella japonica</name>
    <dbReference type="NCBI Taxonomy" id="93973"/>
    <lineage>
        <taxon>Bacteria</taxon>
        <taxon>Pseudomonadati</taxon>
        <taxon>Pseudomonadota</taxon>
        <taxon>Gammaproteobacteria</taxon>
        <taxon>Alteromonadales</taxon>
        <taxon>Shewanellaceae</taxon>
        <taxon>Shewanella</taxon>
    </lineage>
</organism>
<accession>A0ABM6JH45</accession>
<name>A0ABM6JH45_9GAMM</name>
<dbReference type="Pfam" id="PF24697">
    <property type="entry name" value="DUF7661"/>
    <property type="match status" value="1"/>
</dbReference>
<dbReference type="RefSeq" id="WP_065109928.1">
    <property type="nucleotide sequence ID" value="NZ_CANMJJ010000031.1"/>
</dbReference>
<protein>
    <recommendedName>
        <fullName evidence="1">DUF7661 domain-containing protein</fullName>
    </recommendedName>
</protein>